<organism evidence="1 2">
    <name type="scientific">Irpex rosettiformis</name>
    <dbReference type="NCBI Taxonomy" id="378272"/>
    <lineage>
        <taxon>Eukaryota</taxon>
        <taxon>Fungi</taxon>
        <taxon>Dikarya</taxon>
        <taxon>Basidiomycota</taxon>
        <taxon>Agaricomycotina</taxon>
        <taxon>Agaricomycetes</taxon>
        <taxon>Polyporales</taxon>
        <taxon>Irpicaceae</taxon>
        <taxon>Irpex</taxon>
    </lineage>
</organism>
<sequence>MNFCYGNTLIVYGVHVCPVTFLFLLAPQPSWLIVLVNYHLRILRDPWLFARHLAISYTLTILAFCSLITIILRDPGRPNVNGHAVGDADGDVDITQALLADDLDISCPGKFCRKCWAPKPPRTHHCQHCGRCVLKMDHHCMWLGYKCIGHRTYTSFLHFLACITLLAMYIGGVCASSVYYAFDNPLSIDEQTPLHEMSLALAGIIFTMVIGPFLVYHMFLVTTNQTTLEHISPFLLLRELPPLPPQHSSDRYRLSEPPLEHELSFSQRRLVRDAHGYIKLYDMGWRGNWAQVVGWEKPFGWVNRIVVGGGCKGDGISYPRNPKADELLARLAAELVDADKVH</sequence>
<gene>
    <name evidence="1" type="ORF">BDY19DRAFT_1010443</name>
</gene>
<comment type="caution">
    <text evidence="1">The sequence shown here is derived from an EMBL/GenBank/DDBJ whole genome shotgun (WGS) entry which is preliminary data.</text>
</comment>
<dbReference type="EMBL" id="MU274916">
    <property type="protein sequence ID" value="KAI0087772.1"/>
    <property type="molecule type" value="Genomic_DNA"/>
</dbReference>
<proteinExistence type="predicted"/>
<evidence type="ECO:0000313" key="2">
    <source>
        <dbReference type="Proteomes" id="UP001055072"/>
    </source>
</evidence>
<evidence type="ECO:0000313" key="1">
    <source>
        <dbReference type="EMBL" id="KAI0087772.1"/>
    </source>
</evidence>
<reference evidence="1" key="1">
    <citation type="journal article" date="2021" name="Environ. Microbiol.">
        <title>Gene family expansions and transcriptome signatures uncover fungal adaptations to wood decay.</title>
        <authorList>
            <person name="Hage H."/>
            <person name="Miyauchi S."/>
            <person name="Viragh M."/>
            <person name="Drula E."/>
            <person name="Min B."/>
            <person name="Chaduli D."/>
            <person name="Navarro D."/>
            <person name="Favel A."/>
            <person name="Norest M."/>
            <person name="Lesage-Meessen L."/>
            <person name="Balint B."/>
            <person name="Merenyi Z."/>
            <person name="de Eugenio L."/>
            <person name="Morin E."/>
            <person name="Martinez A.T."/>
            <person name="Baldrian P."/>
            <person name="Stursova M."/>
            <person name="Martinez M.J."/>
            <person name="Novotny C."/>
            <person name="Magnuson J.K."/>
            <person name="Spatafora J.W."/>
            <person name="Maurice S."/>
            <person name="Pangilinan J."/>
            <person name="Andreopoulos W."/>
            <person name="LaButti K."/>
            <person name="Hundley H."/>
            <person name="Na H."/>
            <person name="Kuo A."/>
            <person name="Barry K."/>
            <person name="Lipzen A."/>
            <person name="Henrissat B."/>
            <person name="Riley R."/>
            <person name="Ahrendt S."/>
            <person name="Nagy L.G."/>
            <person name="Grigoriev I.V."/>
            <person name="Martin F."/>
            <person name="Rosso M.N."/>
        </authorList>
    </citation>
    <scope>NUCLEOTIDE SEQUENCE</scope>
    <source>
        <strain evidence="1">CBS 384.51</strain>
    </source>
</reference>
<protein>
    <submittedName>
        <fullName evidence="1">DHHC palmitoyltransferase-domain-containing protein</fullName>
    </submittedName>
</protein>
<dbReference type="Proteomes" id="UP001055072">
    <property type="component" value="Unassembled WGS sequence"/>
</dbReference>
<accession>A0ACB8U098</accession>
<keyword evidence="2" id="KW-1185">Reference proteome</keyword>
<name>A0ACB8U098_9APHY</name>